<dbReference type="STRING" id="1618443.UV73_C0012G0017"/>
<dbReference type="EMBL" id="LCFP01000012">
    <property type="protein sequence ID" value="KKS95989.1"/>
    <property type="molecule type" value="Genomic_DNA"/>
</dbReference>
<dbReference type="Pfam" id="PF01061">
    <property type="entry name" value="ABC2_membrane"/>
    <property type="match status" value="1"/>
</dbReference>
<comment type="subcellular location">
    <subcellularLocation>
        <location evidence="5">Cell membrane</location>
        <topology evidence="5">Multi-pass membrane protein</topology>
    </subcellularLocation>
    <subcellularLocation>
        <location evidence="1">Membrane</location>
        <topology evidence="1">Multi-pass membrane protein</topology>
    </subcellularLocation>
</comment>
<feature type="transmembrane region" description="Helical" evidence="5">
    <location>
        <begin position="102"/>
        <end position="119"/>
    </location>
</feature>
<keyword evidence="5" id="KW-0813">Transport</keyword>
<dbReference type="PROSITE" id="PS51012">
    <property type="entry name" value="ABC_TM2"/>
    <property type="match status" value="1"/>
</dbReference>
<dbReference type="InterPro" id="IPR051784">
    <property type="entry name" value="Nod_factor_ABC_transporter"/>
</dbReference>
<evidence type="ECO:0000256" key="4">
    <source>
        <dbReference type="ARBA" id="ARBA00023136"/>
    </source>
</evidence>
<dbReference type="GO" id="GO:0140359">
    <property type="term" value="F:ABC-type transporter activity"/>
    <property type="evidence" value="ECO:0007669"/>
    <property type="project" value="InterPro"/>
</dbReference>
<evidence type="ECO:0000313" key="8">
    <source>
        <dbReference type="Proteomes" id="UP000034894"/>
    </source>
</evidence>
<evidence type="ECO:0000259" key="6">
    <source>
        <dbReference type="PROSITE" id="PS51012"/>
    </source>
</evidence>
<evidence type="ECO:0000256" key="5">
    <source>
        <dbReference type="RuleBase" id="RU361157"/>
    </source>
</evidence>
<dbReference type="InterPro" id="IPR047817">
    <property type="entry name" value="ABC2_TM_bact-type"/>
</dbReference>
<comment type="caution">
    <text evidence="5">Lacks conserved residue(s) required for the propagation of feature annotation.</text>
</comment>
<feature type="transmembrane region" description="Helical" evidence="5">
    <location>
        <begin position="213"/>
        <end position="231"/>
    </location>
</feature>
<dbReference type="InterPro" id="IPR013525">
    <property type="entry name" value="ABC2_TM"/>
</dbReference>
<sequence length="248" mass="28762">MFAWRRDLDRLVDAFWWATVDLVFWGLTSRYVEQYNLGFDIVAVFIGGIIFWSVIIGSQRDINMPLLDEAWNRNLINLFTTPISLVEMVIATVLLGLLKLTMTMTFLSLLAFLLYKYNILSNGFYILPFFANLILMGWTVGFIIDGLILRYGYKIQAFAWALIFVIYPFAAVIYPVGVLPKWAQVISRLVPASYVFENMRRIISHETVNFNELVISFLLNVLYLTLAIIFLKRMFRQALKLGKLIKLN</sequence>
<evidence type="ECO:0000256" key="2">
    <source>
        <dbReference type="ARBA" id="ARBA00022692"/>
    </source>
</evidence>
<feature type="transmembrane region" description="Helical" evidence="5">
    <location>
        <begin position="37"/>
        <end position="55"/>
    </location>
</feature>
<organism evidence="7 8">
    <name type="scientific">Candidatus Gottesmanbacteria bacterium GW2011_GWA2_43_14</name>
    <dbReference type="NCBI Taxonomy" id="1618443"/>
    <lineage>
        <taxon>Bacteria</taxon>
        <taxon>Candidatus Gottesmaniibacteriota</taxon>
    </lineage>
</organism>
<comment type="similarity">
    <text evidence="5">Belongs to the ABC-2 integral membrane protein family.</text>
</comment>
<accession>A0A0G1DED5</accession>
<evidence type="ECO:0000256" key="1">
    <source>
        <dbReference type="ARBA" id="ARBA00004141"/>
    </source>
</evidence>
<name>A0A0G1DED5_9BACT</name>
<feature type="domain" description="ABC transmembrane type-2" evidence="6">
    <location>
        <begin position="9"/>
        <end position="234"/>
    </location>
</feature>
<keyword evidence="2 5" id="KW-0812">Transmembrane</keyword>
<evidence type="ECO:0000256" key="3">
    <source>
        <dbReference type="ARBA" id="ARBA00022989"/>
    </source>
</evidence>
<keyword evidence="5" id="KW-1003">Cell membrane</keyword>
<gene>
    <name evidence="7" type="ORF">UV73_C0012G0017</name>
</gene>
<reference evidence="7 8" key="1">
    <citation type="journal article" date="2015" name="Nature">
        <title>rRNA introns, odd ribosomes, and small enigmatic genomes across a large radiation of phyla.</title>
        <authorList>
            <person name="Brown C.T."/>
            <person name="Hug L.A."/>
            <person name="Thomas B.C."/>
            <person name="Sharon I."/>
            <person name="Castelle C.J."/>
            <person name="Singh A."/>
            <person name="Wilkins M.J."/>
            <person name="Williams K.H."/>
            <person name="Banfield J.F."/>
        </authorList>
    </citation>
    <scope>NUCLEOTIDE SEQUENCE [LARGE SCALE GENOMIC DNA]</scope>
</reference>
<keyword evidence="4 5" id="KW-0472">Membrane</keyword>
<dbReference type="GO" id="GO:0005886">
    <property type="term" value="C:plasma membrane"/>
    <property type="evidence" value="ECO:0007669"/>
    <property type="project" value="UniProtKB-SubCell"/>
</dbReference>
<feature type="transmembrane region" description="Helical" evidence="5">
    <location>
        <begin position="157"/>
        <end position="177"/>
    </location>
</feature>
<evidence type="ECO:0000313" key="7">
    <source>
        <dbReference type="EMBL" id="KKS95989.1"/>
    </source>
</evidence>
<protein>
    <recommendedName>
        <fullName evidence="5">Transport permease protein</fullName>
    </recommendedName>
</protein>
<comment type="caution">
    <text evidence="7">The sequence shown here is derived from an EMBL/GenBank/DDBJ whole genome shotgun (WGS) entry which is preliminary data.</text>
</comment>
<dbReference type="AlphaFoldDB" id="A0A0G1DED5"/>
<dbReference type="Proteomes" id="UP000034894">
    <property type="component" value="Unassembled WGS sequence"/>
</dbReference>
<feature type="transmembrane region" description="Helical" evidence="5">
    <location>
        <begin position="125"/>
        <end position="145"/>
    </location>
</feature>
<keyword evidence="3 5" id="KW-1133">Transmembrane helix</keyword>
<proteinExistence type="inferred from homology"/>
<dbReference type="PANTHER" id="PTHR43229:SF2">
    <property type="entry name" value="NODULATION PROTEIN J"/>
    <property type="match status" value="1"/>
</dbReference>
<dbReference type="PANTHER" id="PTHR43229">
    <property type="entry name" value="NODULATION PROTEIN J"/>
    <property type="match status" value="1"/>
</dbReference>